<evidence type="ECO:0000259" key="6">
    <source>
        <dbReference type="PROSITE" id="PS50850"/>
    </source>
</evidence>
<dbReference type="InterPro" id="IPR011701">
    <property type="entry name" value="MFS"/>
</dbReference>
<gene>
    <name evidence="7" type="ORF">FL622_03885</name>
</gene>
<evidence type="ECO:0000313" key="7">
    <source>
        <dbReference type="EMBL" id="TRO83230.1"/>
    </source>
</evidence>
<dbReference type="EMBL" id="VJVV01000002">
    <property type="protein sequence ID" value="TRO83230.1"/>
    <property type="molecule type" value="Genomic_DNA"/>
</dbReference>
<dbReference type="OrthoDB" id="5315372at2"/>
<feature type="transmembrane region" description="Helical" evidence="5">
    <location>
        <begin position="256"/>
        <end position="276"/>
    </location>
</feature>
<dbReference type="Proteomes" id="UP000317155">
    <property type="component" value="Unassembled WGS sequence"/>
</dbReference>
<protein>
    <submittedName>
        <fullName evidence="7">MFS transporter</fullName>
    </submittedName>
</protein>
<evidence type="ECO:0000256" key="5">
    <source>
        <dbReference type="SAM" id="Phobius"/>
    </source>
</evidence>
<comment type="caution">
    <text evidence="7">The sequence shown here is derived from an EMBL/GenBank/DDBJ whole genome shotgun (WGS) entry which is preliminary data.</text>
</comment>
<feature type="transmembrane region" description="Helical" evidence="5">
    <location>
        <begin position="212"/>
        <end position="236"/>
    </location>
</feature>
<dbReference type="InterPro" id="IPR020846">
    <property type="entry name" value="MFS_dom"/>
</dbReference>
<dbReference type="AlphaFoldDB" id="A0A550JJ36"/>
<feature type="transmembrane region" description="Helical" evidence="5">
    <location>
        <begin position="382"/>
        <end position="399"/>
    </location>
</feature>
<feature type="domain" description="Major facilitator superfamily (MFS) profile" evidence="6">
    <location>
        <begin position="16"/>
        <end position="403"/>
    </location>
</feature>
<accession>A0A550JJ36</accession>
<feature type="transmembrane region" description="Helical" evidence="5">
    <location>
        <begin position="344"/>
        <end position="362"/>
    </location>
</feature>
<comment type="subcellular location">
    <subcellularLocation>
        <location evidence="1">Endomembrane system</location>
        <topology evidence="1">Multi-pass membrane protein</topology>
    </subcellularLocation>
</comment>
<keyword evidence="4 5" id="KW-0472">Membrane</keyword>
<feature type="transmembrane region" description="Helical" evidence="5">
    <location>
        <begin position="138"/>
        <end position="156"/>
    </location>
</feature>
<organism evidence="7 8">
    <name type="scientific">Trichloromonas acetexigens</name>
    <dbReference type="NCBI Taxonomy" id="38815"/>
    <lineage>
        <taxon>Bacteria</taxon>
        <taxon>Pseudomonadati</taxon>
        <taxon>Thermodesulfobacteriota</taxon>
        <taxon>Desulfuromonadia</taxon>
        <taxon>Desulfuromonadales</taxon>
        <taxon>Trichloromonadaceae</taxon>
        <taxon>Trichloromonas</taxon>
    </lineage>
</organism>
<dbReference type="PANTHER" id="PTHR43826">
    <property type="entry name" value="GLUCOSE-6-PHOSPHATE EXCHANGER SLC37A4"/>
    <property type="match status" value="1"/>
</dbReference>
<keyword evidence="3 5" id="KW-1133">Transmembrane helix</keyword>
<dbReference type="GO" id="GO:0016020">
    <property type="term" value="C:membrane"/>
    <property type="evidence" value="ECO:0007669"/>
    <property type="project" value="UniProtKB-ARBA"/>
</dbReference>
<sequence>MALLTPDSPSPSRKWQIFAILAGFYVVAYFYRVSAAVIAQDLQQDLGLTTEQLGNVSSALFYAFAFTQLPLGPILDRYGPRRVIFTLGLITAIGAVLLAGAQGYAGALAGRALIGLGTACVLMGSLKTYTAWFEPRQFATLAGAQIALGNFGNLLATSPLSWAASNFGWRSTFMAVAFLTTCFALAVLVIVRDTPDPSGATVRAPLLAGWGTLVRTPSFWLLGLLAFFWYGGYMAVQGLWGAPYLIRELGQTPSEAARLLLFTAVGFIIGCPLAGRLSDRLLASRKKVLLAGQLGLLALLSLFLGPLARFPEALLPYVFFLFGLCVSTGPILYAQTKELFPGPLAATAMTSINFFVVIGAALTQQVMGYIMRDQGGDFHRAFAFPTLGLSLAWLGYLFCRDTRPR</sequence>
<dbReference type="InterPro" id="IPR051337">
    <property type="entry name" value="OPA_Antiporter"/>
</dbReference>
<feature type="transmembrane region" description="Helical" evidence="5">
    <location>
        <begin position="108"/>
        <end position="126"/>
    </location>
</feature>
<dbReference type="InterPro" id="IPR036259">
    <property type="entry name" value="MFS_trans_sf"/>
</dbReference>
<evidence type="ECO:0000256" key="4">
    <source>
        <dbReference type="ARBA" id="ARBA00023136"/>
    </source>
</evidence>
<dbReference type="Gene3D" id="1.20.1250.20">
    <property type="entry name" value="MFS general substrate transporter like domains"/>
    <property type="match status" value="2"/>
</dbReference>
<evidence type="ECO:0000256" key="1">
    <source>
        <dbReference type="ARBA" id="ARBA00004127"/>
    </source>
</evidence>
<proteinExistence type="predicted"/>
<dbReference type="PANTHER" id="PTHR43826:SF3">
    <property type="entry name" value="GLUCOSE-6-PHOSPHATE EXCHANGER SLC37A4"/>
    <property type="match status" value="1"/>
</dbReference>
<evidence type="ECO:0000313" key="8">
    <source>
        <dbReference type="Proteomes" id="UP000317155"/>
    </source>
</evidence>
<reference evidence="7 8" key="1">
    <citation type="submission" date="2019-07" db="EMBL/GenBank/DDBJ databases">
        <title>Insights of Desulfuromonas acetexigens electromicrobiology.</title>
        <authorList>
            <person name="Katuri K."/>
            <person name="Sapireddy V."/>
            <person name="Shaw D.R."/>
            <person name="Saikaly P."/>
        </authorList>
    </citation>
    <scope>NUCLEOTIDE SEQUENCE [LARGE SCALE GENOMIC DNA]</scope>
    <source>
        <strain evidence="7 8">2873</strain>
    </source>
</reference>
<evidence type="ECO:0000256" key="2">
    <source>
        <dbReference type="ARBA" id="ARBA00022692"/>
    </source>
</evidence>
<feature type="transmembrane region" description="Helical" evidence="5">
    <location>
        <begin position="17"/>
        <end position="39"/>
    </location>
</feature>
<evidence type="ECO:0000256" key="3">
    <source>
        <dbReference type="ARBA" id="ARBA00022989"/>
    </source>
</evidence>
<dbReference type="GO" id="GO:0061513">
    <property type="term" value="F:glucose 6-phosphate:phosphate antiporter activity"/>
    <property type="evidence" value="ECO:0007669"/>
    <property type="project" value="TreeGrafter"/>
</dbReference>
<dbReference type="RefSeq" id="WP_092055930.1">
    <property type="nucleotide sequence ID" value="NZ_FOJJ01000012.1"/>
</dbReference>
<dbReference type="GO" id="GO:0012505">
    <property type="term" value="C:endomembrane system"/>
    <property type="evidence" value="ECO:0007669"/>
    <property type="project" value="UniProtKB-SubCell"/>
</dbReference>
<dbReference type="GO" id="GO:0035435">
    <property type="term" value="P:phosphate ion transmembrane transport"/>
    <property type="evidence" value="ECO:0007669"/>
    <property type="project" value="TreeGrafter"/>
</dbReference>
<dbReference type="Pfam" id="PF07690">
    <property type="entry name" value="MFS_1"/>
    <property type="match status" value="1"/>
</dbReference>
<feature type="transmembrane region" description="Helical" evidence="5">
    <location>
        <begin position="83"/>
        <end position="102"/>
    </location>
</feature>
<keyword evidence="2 5" id="KW-0812">Transmembrane</keyword>
<dbReference type="SUPFAM" id="SSF103473">
    <property type="entry name" value="MFS general substrate transporter"/>
    <property type="match status" value="1"/>
</dbReference>
<feature type="transmembrane region" description="Helical" evidence="5">
    <location>
        <begin position="168"/>
        <end position="191"/>
    </location>
</feature>
<feature type="transmembrane region" description="Helical" evidence="5">
    <location>
        <begin position="314"/>
        <end position="332"/>
    </location>
</feature>
<dbReference type="PROSITE" id="PS50850">
    <property type="entry name" value="MFS"/>
    <property type="match status" value="1"/>
</dbReference>
<name>A0A550JJ36_9BACT</name>
<keyword evidence="8" id="KW-1185">Reference proteome</keyword>
<feature type="transmembrane region" description="Helical" evidence="5">
    <location>
        <begin position="288"/>
        <end position="308"/>
    </location>
</feature>